<evidence type="ECO:0000313" key="6">
    <source>
        <dbReference type="EMBL" id="PGH16924.1"/>
    </source>
</evidence>
<comment type="caution">
    <text evidence="6">The sequence shown here is derived from an EMBL/GenBank/DDBJ whole genome shotgun (WGS) entry which is preliminary data.</text>
</comment>
<dbReference type="GO" id="GO:0016020">
    <property type="term" value="C:membrane"/>
    <property type="evidence" value="ECO:0007669"/>
    <property type="project" value="UniProtKB-SubCell"/>
</dbReference>
<evidence type="ECO:0000256" key="4">
    <source>
        <dbReference type="ARBA" id="ARBA00023136"/>
    </source>
</evidence>
<dbReference type="Proteomes" id="UP000224634">
    <property type="component" value="Unassembled WGS sequence"/>
</dbReference>
<dbReference type="InterPro" id="IPR043136">
    <property type="entry name" value="B30.2/SPRY_sf"/>
</dbReference>
<accession>A0A2B7XYQ1</accession>
<evidence type="ECO:0000256" key="5">
    <source>
        <dbReference type="SAM" id="MobiDB-lite"/>
    </source>
</evidence>
<dbReference type="OrthoDB" id="25503at2759"/>
<proteinExistence type="predicted"/>
<feature type="region of interest" description="Disordered" evidence="5">
    <location>
        <begin position="1"/>
        <end position="133"/>
    </location>
</feature>
<reference evidence="6 7" key="1">
    <citation type="submission" date="2017-10" db="EMBL/GenBank/DDBJ databases">
        <title>Comparative genomics in systemic dimorphic fungi from Ajellomycetaceae.</title>
        <authorList>
            <person name="Munoz J.F."/>
            <person name="Mcewen J.G."/>
            <person name="Clay O.K."/>
            <person name="Cuomo C.A."/>
        </authorList>
    </citation>
    <scope>NUCLEOTIDE SEQUENCE [LARGE SCALE GENOMIC DNA]</scope>
    <source>
        <strain evidence="6 7">UAMH7299</strain>
    </source>
</reference>
<sequence length="420" mass="46210">MPLYCCGSKSDEDAHPIPNRPVEISKDSKYQSKKPAVPSKSPLEHQHQHQHQPFHTNPADLSTAEEKRRVFDPDTTGASFSGPSTGIMSDRTWAPPPGPPPSHQPNPAATHSYAPPPGPPPGYQNQLPLDNPPPYHNWEEAVPDTALFPPPPVGGYLDSNTGNASTEDADLAHNFCDNNPLWNPCKPSPAVYDCVQSSDIRPVKPPRYTGELDVVGRGRWKGRTGDYNKDCLLLTGLPIYFAAEDSPLLTERTKIVYFEVKFVGQHGGREDDESGFSIGFAAQPYPSFRSPGWERGSVGVFSDDGCRFVNDTWGGREFTTRFKIGETIGLGMKFSLPDEEELQKFQVPGQSPRLAVEIFLTRNGEQTGSWDLHEEVDEEAGDVEGLEGNFDLYGALGLFGGVEFEVCFDPAGWKWMPPAV</sequence>
<dbReference type="EMBL" id="PDNA01000069">
    <property type="protein sequence ID" value="PGH16924.1"/>
    <property type="molecule type" value="Genomic_DNA"/>
</dbReference>
<protein>
    <recommendedName>
        <fullName evidence="8">SPRY domain-containing protein</fullName>
    </recommendedName>
</protein>
<comment type="subcellular location">
    <subcellularLocation>
        <location evidence="1">Membrane</location>
    </subcellularLocation>
</comment>
<feature type="compositionally biased region" description="Polar residues" evidence="5">
    <location>
        <begin position="76"/>
        <end position="87"/>
    </location>
</feature>
<keyword evidence="3" id="KW-1133">Transmembrane helix</keyword>
<dbReference type="InterPro" id="IPR035780">
    <property type="entry name" value="SPRY_Ssh4-like"/>
</dbReference>
<keyword evidence="4" id="KW-0472">Membrane</keyword>
<gene>
    <name evidence="6" type="ORF">AJ80_04992</name>
</gene>
<name>A0A2B7XYQ1_POLH7</name>
<organism evidence="6 7">
    <name type="scientific">Polytolypa hystricis (strain UAMH7299)</name>
    <dbReference type="NCBI Taxonomy" id="1447883"/>
    <lineage>
        <taxon>Eukaryota</taxon>
        <taxon>Fungi</taxon>
        <taxon>Dikarya</taxon>
        <taxon>Ascomycota</taxon>
        <taxon>Pezizomycotina</taxon>
        <taxon>Eurotiomycetes</taxon>
        <taxon>Eurotiomycetidae</taxon>
        <taxon>Onygenales</taxon>
        <taxon>Onygenales incertae sedis</taxon>
        <taxon>Polytolypa</taxon>
    </lineage>
</organism>
<dbReference type="CDD" id="cd12910">
    <property type="entry name" value="SPRY_SSH4_like"/>
    <property type="match status" value="1"/>
</dbReference>
<dbReference type="STRING" id="1447883.A0A2B7XYQ1"/>
<dbReference type="PANTHER" id="PTHR12864">
    <property type="entry name" value="RAN BINDING PROTEIN 9-RELATED"/>
    <property type="match status" value="1"/>
</dbReference>
<evidence type="ECO:0008006" key="8">
    <source>
        <dbReference type="Google" id="ProtNLM"/>
    </source>
</evidence>
<keyword evidence="2" id="KW-0812">Transmembrane</keyword>
<dbReference type="AlphaFoldDB" id="A0A2B7XYQ1"/>
<evidence type="ECO:0000256" key="3">
    <source>
        <dbReference type="ARBA" id="ARBA00022989"/>
    </source>
</evidence>
<keyword evidence="7" id="KW-1185">Reference proteome</keyword>
<dbReference type="InterPro" id="IPR050618">
    <property type="entry name" value="Ubq-SigPath_Reg"/>
</dbReference>
<evidence type="ECO:0000256" key="1">
    <source>
        <dbReference type="ARBA" id="ARBA00004370"/>
    </source>
</evidence>
<feature type="compositionally biased region" description="Pro residues" evidence="5">
    <location>
        <begin position="94"/>
        <end position="104"/>
    </location>
</feature>
<evidence type="ECO:0000256" key="2">
    <source>
        <dbReference type="ARBA" id="ARBA00022692"/>
    </source>
</evidence>
<dbReference type="Gene3D" id="2.60.120.920">
    <property type="match status" value="1"/>
</dbReference>
<evidence type="ECO:0000313" key="7">
    <source>
        <dbReference type="Proteomes" id="UP000224634"/>
    </source>
</evidence>